<keyword evidence="4" id="KW-1185">Reference proteome</keyword>
<accession>A0A2M6UIR0</accession>
<evidence type="ECO:0000259" key="2">
    <source>
        <dbReference type="Pfam" id="PF20028"/>
    </source>
</evidence>
<dbReference type="GO" id="GO:0004197">
    <property type="term" value="F:cysteine-type endopeptidase activity"/>
    <property type="evidence" value="ECO:0007669"/>
    <property type="project" value="InterPro"/>
</dbReference>
<dbReference type="InterPro" id="IPR029030">
    <property type="entry name" value="Caspase-like_dom_sf"/>
</dbReference>
<dbReference type="Pfam" id="PF00656">
    <property type="entry name" value="Peptidase_C14"/>
    <property type="match status" value="1"/>
</dbReference>
<proteinExistence type="predicted"/>
<dbReference type="SUPFAM" id="SSF52129">
    <property type="entry name" value="Caspase-like"/>
    <property type="match status" value="1"/>
</dbReference>
<feature type="domain" description="Peptidase C14 caspase" evidence="1">
    <location>
        <begin position="3"/>
        <end position="221"/>
    </location>
</feature>
<organism evidence="3 4">
    <name type="scientific">Bradyrhizobium nitroreducens</name>
    <dbReference type="NCBI Taxonomy" id="709803"/>
    <lineage>
        <taxon>Bacteria</taxon>
        <taxon>Pseudomonadati</taxon>
        <taxon>Pseudomonadota</taxon>
        <taxon>Alphaproteobacteria</taxon>
        <taxon>Hyphomicrobiales</taxon>
        <taxon>Nitrobacteraceae</taxon>
        <taxon>Bradyrhizobium</taxon>
    </lineage>
</organism>
<evidence type="ECO:0000313" key="3">
    <source>
        <dbReference type="EMBL" id="PIT04500.1"/>
    </source>
</evidence>
<dbReference type="RefSeq" id="WP_100179618.1">
    <property type="nucleotide sequence ID" value="NZ_LFJC01000003.1"/>
</dbReference>
<protein>
    <submittedName>
        <fullName evidence="3">Uncharacterized protein</fullName>
    </submittedName>
</protein>
<gene>
    <name evidence="3" type="ORF">TSA1_29915</name>
</gene>
<dbReference type="GO" id="GO:0006508">
    <property type="term" value="P:proteolysis"/>
    <property type="evidence" value="ECO:0007669"/>
    <property type="project" value="InterPro"/>
</dbReference>
<comment type="caution">
    <text evidence="3">The sequence shown here is derived from an EMBL/GenBank/DDBJ whole genome shotgun (WGS) entry which is preliminary data.</text>
</comment>
<evidence type="ECO:0000259" key="1">
    <source>
        <dbReference type="Pfam" id="PF00656"/>
    </source>
</evidence>
<dbReference type="EMBL" id="LFJC01000003">
    <property type="protein sequence ID" value="PIT04500.1"/>
    <property type="molecule type" value="Genomic_DNA"/>
</dbReference>
<dbReference type="AlphaFoldDB" id="A0A2M6UIR0"/>
<dbReference type="Proteomes" id="UP000228930">
    <property type="component" value="Unassembled WGS sequence"/>
</dbReference>
<name>A0A2M6UIR0_9BRAD</name>
<dbReference type="Gene3D" id="3.40.50.1460">
    <property type="match status" value="1"/>
</dbReference>
<reference evidence="3 4" key="1">
    <citation type="submission" date="2015-06" db="EMBL/GenBank/DDBJ databases">
        <title>Comparative genome analysis of nirS-carrying Bradyrhizobium sp. strains.</title>
        <authorList>
            <person name="Ishii S."/>
            <person name="Jang J."/>
            <person name="Nishizawa T."/>
            <person name="Senoo K."/>
        </authorList>
    </citation>
    <scope>NUCLEOTIDE SEQUENCE [LARGE SCALE GENOMIC DNA]</scope>
    <source>
        <strain evidence="3 4">TSA1</strain>
    </source>
</reference>
<feature type="domain" description="vWA-MoxR associated protein C-terminal" evidence="2">
    <location>
        <begin position="411"/>
        <end position="596"/>
    </location>
</feature>
<dbReference type="InterPro" id="IPR011600">
    <property type="entry name" value="Pept_C14_caspase"/>
</dbReference>
<dbReference type="InterPro" id="IPR045450">
    <property type="entry name" value="VMAP_C"/>
</dbReference>
<evidence type="ECO:0000313" key="4">
    <source>
        <dbReference type="Proteomes" id="UP000228930"/>
    </source>
</evidence>
<dbReference type="Pfam" id="PF20028">
    <property type="entry name" value="VMAP-C"/>
    <property type="match status" value="1"/>
</dbReference>
<sequence>MTKRAVIVGIEQYKIDDMRVSAPAANAVAVAKWALAIGVLPNNIYFFATALDAGATAEIEKAGVQVRGTTLRDIDTVLREELPGAEDGSALLFYWSGHGMTDNKGQRLLFCSDYTEILRDRVFNASLFFRKLRTDRYPGLRRMLALLDVCGTNSKLPVEPASYDVDQVFPRHHRIFFATPEGGFAIAATGQGAFTYCALKVMNTFFDFPDLETFKRRLDTELDNSQLDRFLLSIGTEKDEYERFVGIARRSDDQIADDLTELVMALGVSRSTLERHFLATARAMKNDRLLLAQGISGMIRELNGVGERVPRATYAIVQFVLRLCGDPSNAKHKSALKDWLSLHATEAVISDAKHELEVERSRKFLIFDVQADPNGDLKSLQPFLRNFDLTEVQGHVFDSIPVQSWDDTGRAVLSVLKKLSAHQLADDLEIHFVLEPIAFDWPFHRLPGLKQDYQLGEEHAVVLHYGPRVKPTPTAARRAWVERFNAISKLSVSELCWTPCRPGQSLPRQPILCLATAAIKSGPAGSPGKKALNSLIQLGAPYLYWPHDDNEPDAEQPLTELVRGLATLAEVPQALSQKRIADAGVVQSGSLLWDQPTFQPFAKHSEKVDE</sequence>